<keyword evidence="3 6" id="KW-0732">Signal</keyword>
<dbReference type="SUPFAM" id="SSF50494">
    <property type="entry name" value="Trypsin-like serine proteases"/>
    <property type="match status" value="1"/>
</dbReference>
<dbReference type="PANTHER" id="PTHR15462">
    <property type="entry name" value="SERINE PROTEASE"/>
    <property type="match status" value="1"/>
</dbReference>
<dbReference type="RefSeq" id="WP_051313519.1">
    <property type="nucleotide sequence ID" value="NZ_AUBJ02000001.1"/>
</dbReference>
<sequence>MNRRLRGPLAAALLGSVLAVVVDAGLPTSPRSAAAAVTVAADQAEPPADRHDWRSRSGLGGSSPAAGGDDGGNRPHEGTGDLADARGVRFDPDLAGPGAEPEADTTPYSVIGEDDRRRVTRTTAYPARAVVYLTHSTSWCTGYLYAADMVATAGHCVHGGPGADWKTNFRVYPGRNGTHAPYGYCEVLDAFATVGWTRDGSIDHDYAALQLDCTVGATTGWFGHQAPGPVAVGATTVTQGYPQDREPSASQWQSVDEVRRVTDHRVYHHNDTFGGQSGAPIYLPASSCHPCVVAVHAYGWGVENSGTRITDEVLGNLTRWRRT</sequence>
<evidence type="ECO:0000259" key="8">
    <source>
        <dbReference type="Pfam" id="PF00089"/>
    </source>
</evidence>
<dbReference type="InterPro" id="IPR050966">
    <property type="entry name" value="Glutamyl_endopeptidase"/>
</dbReference>
<keyword evidence="4 6" id="KW-0378">Hydrolase</keyword>
<name>A0ABT1JKK2_ACTCY</name>
<keyword evidence="5 6" id="KW-0720">Serine protease</keyword>
<feature type="compositionally biased region" description="Basic and acidic residues" evidence="7">
    <location>
        <begin position="71"/>
        <end position="92"/>
    </location>
</feature>
<dbReference type="InterPro" id="IPR008256">
    <property type="entry name" value="Peptidase_S1B"/>
</dbReference>
<evidence type="ECO:0000256" key="6">
    <source>
        <dbReference type="RuleBase" id="RU004296"/>
    </source>
</evidence>
<accession>A0ABT1JKK2</accession>
<evidence type="ECO:0000256" key="5">
    <source>
        <dbReference type="ARBA" id="ARBA00022825"/>
    </source>
</evidence>
<evidence type="ECO:0000313" key="9">
    <source>
        <dbReference type="EMBL" id="MCP2332824.1"/>
    </source>
</evidence>
<comment type="caution">
    <text evidence="9">The sequence shown here is derived from an EMBL/GenBank/DDBJ whole genome shotgun (WGS) entry which is preliminary data.</text>
</comment>
<dbReference type="EMBL" id="AUBJ02000001">
    <property type="protein sequence ID" value="MCP2332824.1"/>
    <property type="molecule type" value="Genomic_DNA"/>
</dbReference>
<feature type="chain" id="PRO_5044991369" description="Serine protease" evidence="6">
    <location>
        <begin position="25"/>
        <end position="323"/>
    </location>
</feature>
<evidence type="ECO:0000313" key="10">
    <source>
        <dbReference type="Proteomes" id="UP000791080"/>
    </source>
</evidence>
<organism evidence="9 10">
    <name type="scientific">Actinoalloteichus caeruleus DSM 43889</name>
    <dbReference type="NCBI Taxonomy" id="1120930"/>
    <lineage>
        <taxon>Bacteria</taxon>
        <taxon>Bacillati</taxon>
        <taxon>Actinomycetota</taxon>
        <taxon>Actinomycetes</taxon>
        <taxon>Pseudonocardiales</taxon>
        <taxon>Pseudonocardiaceae</taxon>
        <taxon>Actinoalloteichus</taxon>
        <taxon>Actinoalloteichus cyanogriseus</taxon>
    </lineage>
</organism>
<reference evidence="9 10" key="1">
    <citation type="submission" date="2013-07" db="EMBL/GenBank/DDBJ databases">
        <authorList>
            <consortium name="DOE Joint Genome Institute"/>
            <person name="Reeve W."/>
            <person name="Huntemann M."/>
            <person name="Han J."/>
            <person name="Chen A."/>
            <person name="Kyrpides N."/>
            <person name="Mavromatis K."/>
            <person name="Markowitz V."/>
            <person name="Palaniappan K."/>
            <person name="Ivanova N."/>
            <person name="Schaumberg A."/>
            <person name="Pati A."/>
            <person name="Liolios K."/>
            <person name="Nordberg H.P."/>
            <person name="Cantor M.N."/>
            <person name="Hua S.X."/>
            <person name="Woyke T."/>
        </authorList>
    </citation>
    <scope>NUCLEOTIDE SEQUENCE [LARGE SCALE GENOMIC DNA]</scope>
    <source>
        <strain evidence="9 10">DSM 43889</strain>
    </source>
</reference>
<feature type="signal peptide" evidence="6">
    <location>
        <begin position="1"/>
        <end position="24"/>
    </location>
</feature>
<dbReference type="PRINTS" id="PR00839">
    <property type="entry name" value="V8PROTEASE"/>
</dbReference>
<comment type="similarity">
    <text evidence="1 6">Belongs to the peptidase S1B family.</text>
</comment>
<keyword evidence="2 6" id="KW-0645">Protease</keyword>
<dbReference type="Pfam" id="PF00089">
    <property type="entry name" value="Trypsin"/>
    <property type="match status" value="1"/>
</dbReference>
<dbReference type="InterPro" id="IPR043504">
    <property type="entry name" value="Peptidase_S1_PA_chymotrypsin"/>
</dbReference>
<dbReference type="Gene3D" id="2.40.10.10">
    <property type="entry name" value="Trypsin-like serine proteases"/>
    <property type="match status" value="2"/>
</dbReference>
<dbReference type="EC" id="3.4.21.-" evidence="6"/>
<gene>
    <name evidence="9" type="ORF">G443_003094</name>
</gene>
<proteinExistence type="inferred from homology"/>
<feature type="region of interest" description="Disordered" evidence="7">
    <location>
        <begin position="37"/>
        <end position="112"/>
    </location>
</feature>
<evidence type="ECO:0000256" key="2">
    <source>
        <dbReference type="ARBA" id="ARBA00022670"/>
    </source>
</evidence>
<feature type="domain" description="Peptidase S1" evidence="8">
    <location>
        <begin position="120"/>
        <end position="253"/>
    </location>
</feature>
<dbReference type="InterPro" id="IPR009003">
    <property type="entry name" value="Peptidase_S1_PA"/>
</dbReference>
<evidence type="ECO:0000256" key="4">
    <source>
        <dbReference type="ARBA" id="ARBA00022801"/>
    </source>
</evidence>
<evidence type="ECO:0000256" key="7">
    <source>
        <dbReference type="SAM" id="MobiDB-lite"/>
    </source>
</evidence>
<dbReference type="Proteomes" id="UP000791080">
    <property type="component" value="Unassembled WGS sequence"/>
</dbReference>
<protein>
    <recommendedName>
        <fullName evidence="6">Serine protease</fullName>
        <ecNumber evidence="6">3.4.21.-</ecNumber>
    </recommendedName>
</protein>
<dbReference type="PANTHER" id="PTHR15462:SF8">
    <property type="entry name" value="SERINE PROTEASE"/>
    <property type="match status" value="1"/>
</dbReference>
<evidence type="ECO:0000256" key="3">
    <source>
        <dbReference type="ARBA" id="ARBA00022729"/>
    </source>
</evidence>
<evidence type="ECO:0000256" key="1">
    <source>
        <dbReference type="ARBA" id="ARBA00008764"/>
    </source>
</evidence>
<reference evidence="9 10" key="2">
    <citation type="submission" date="2022-06" db="EMBL/GenBank/DDBJ databases">
        <title>Genomic Encyclopedia of Type Strains, Phase I: the one thousand microbial genomes (KMG-I) project.</title>
        <authorList>
            <person name="Kyrpides N."/>
        </authorList>
    </citation>
    <scope>NUCLEOTIDE SEQUENCE [LARGE SCALE GENOMIC DNA]</scope>
    <source>
        <strain evidence="9 10">DSM 43889</strain>
    </source>
</reference>
<keyword evidence="10" id="KW-1185">Reference proteome</keyword>
<dbReference type="InterPro" id="IPR001254">
    <property type="entry name" value="Trypsin_dom"/>
</dbReference>